<organism evidence="1 2">
    <name type="scientific">Mariprofundus ferrinatatus</name>
    <dbReference type="NCBI Taxonomy" id="1921087"/>
    <lineage>
        <taxon>Bacteria</taxon>
        <taxon>Pseudomonadati</taxon>
        <taxon>Pseudomonadota</taxon>
        <taxon>Candidatius Mariprofundia</taxon>
        <taxon>Mariprofundales</taxon>
        <taxon>Mariprofundaceae</taxon>
        <taxon>Mariprofundus</taxon>
    </lineage>
</organism>
<sequence>MVLLLAIGRGVPKGLPMNSFDVFNGDADGICALHQLRLAEPREAELVTGVKRDISLLKRVEAGGGDRVTVLDISLDKNRSDLVRMLEAGAALFYCDHHFAGDVPVSANLEAVIDTSAETCTSLLINDYLNGAYLPWAVTAAFGDNLFDAARKAAVPLNLSDAQLSQLEHLGTLINYNGYGVTPEDLHFHPAELYRAISHYSDPFAFIAESADYRKLSDGYAEDIAQARNLPVAVEEQGIAVIMLADAPWTRRVSGVYGNELARENPDRAHALMTELPDGGYRISVRAPLNNKTGADELCMQFPTGGGRKAAAGVNALPAEMYGAFVDAFREMYEQ</sequence>
<protein>
    <recommendedName>
        <fullName evidence="3">Acetyltransferase</fullName>
    </recommendedName>
</protein>
<dbReference type="SUPFAM" id="SSF64182">
    <property type="entry name" value="DHH phosphoesterases"/>
    <property type="match status" value="1"/>
</dbReference>
<evidence type="ECO:0000313" key="2">
    <source>
        <dbReference type="Proteomes" id="UP000231637"/>
    </source>
</evidence>
<proteinExistence type="predicted"/>
<evidence type="ECO:0008006" key="3">
    <source>
        <dbReference type="Google" id="ProtNLM"/>
    </source>
</evidence>
<accession>A0A2K8L670</accession>
<dbReference type="Proteomes" id="UP000231637">
    <property type="component" value="Chromosome"/>
</dbReference>
<dbReference type="InterPro" id="IPR038763">
    <property type="entry name" value="DHH_sf"/>
</dbReference>
<keyword evidence="2" id="KW-1185">Reference proteome</keyword>
<gene>
    <name evidence="1" type="ORF">Ga0123462_1950</name>
</gene>
<dbReference type="KEGG" id="mfn:Ga0123462_1950"/>
<reference evidence="1 2" key="1">
    <citation type="submission" date="2016-12" db="EMBL/GenBank/DDBJ databases">
        <title>Isolation and genomic insights into novel planktonic Zetaproteobacteria from stratified waters of the Chesapeake Bay.</title>
        <authorList>
            <person name="McAllister S.M."/>
            <person name="Kato S."/>
            <person name="Chan C.S."/>
            <person name="Chiu B.K."/>
            <person name="Field E.K."/>
        </authorList>
    </citation>
    <scope>NUCLEOTIDE SEQUENCE [LARGE SCALE GENOMIC DNA]</scope>
    <source>
        <strain evidence="1 2">CP-8</strain>
    </source>
</reference>
<dbReference type="EMBL" id="CP018800">
    <property type="protein sequence ID" value="ATX82787.1"/>
    <property type="molecule type" value="Genomic_DNA"/>
</dbReference>
<dbReference type="AlphaFoldDB" id="A0A2K8L670"/>
<name>A0A2K8L670_9PROT</name>
<evidence type="ECO:0000313" key="1">
    <source>
        <dbReference type="EMBL" id="ATX82787.1"/>
    </source>
</evidence>